<proteinExistence type="inferred from homology"/>
<evidence type="ECO:0000256" key="1">
    <source>
        <dbReference type="ARBA" id="ARBA00004496"/>
    </source>
</evidence>
<dbReference type="GO" id="GO:0046872">
    <property type="term" value="F:metal ion binding"/>
    <property type="evidence" value="ECO:0007669"/>
    <property type="project" value="UniProtKB-KW"/>
</dbReference>
<accession>A0A9W6EU09</accession>
<organism evidence="11 12">
    <name type="scientific">Neptunitalea chrysea</name>
    <dbReference type="NCBI Taxonomy" id="1647581"/>
    <lineage>
        <taxon>Bacteria</taxon>
        <taxon>Pseudomonadati</taxon>
        <taxon>Bacteroidota</taxon>
        <taxon>Flavobacteriia</taxon>
        <taxon>Flavobacteriales</taxon>
        <taxon>Flavobacteriaceae</taxon>
        <taxon>Neptunitalea</taxon>
    </lineage>
</organism>
<evidence type="ECO:0000256" key="4">
    <source>
        <dbReference type="ARBA" id="ARBA00022490"/>
    </source>
</evidence>
<evidence type="ECO:0000256" key="5">
    <source>
        <dbReference type="ARBA" id="ARBA00022694"/>
    </source>
</evidence>
<dbReference type="PANTHER" id="PTHR33540:SF2">
    <property type="entry name" value="TRNA THREONYLCARBAMOYLADENOSINE BIOSYNTHESIS PROTEIN TSAE"/>
    <property type="match status" value="1"/>
</dbReference>
<dbReference type="InterPro" id="IPR003442">
    <property type="entry name" value="T6A_TsaE"/>
</dbReference>
<keyword evidence="5" id="KW-0819">tRNA processing</keyword>
<evidence type="ECO:0000313" key="12">
    <source>
        <dbReference type="Proteomes" id="UP001143545"/>
    </source>
</evidence>
<dbReference type="RefSeq" id="WP_281753026.1">
    <property type="nucleotide sequence ID" value="NZ_BRVP01000005.1"/>
</dbReference>
<keyword evidence="7" id="KW-0547">Nucleotide-binding</keyword>
<protein>
    <recommendedName>
        <fullName evidence="3">tRNA threonylcarbamoyladenosine biosynthesis protein TsaE</fullName>
    </recommendedName>
    <alternativeName>
        <fullName evidence="10">t(6)A37 threonylcarbamoyladenosine biosynthesis protein TsaE</fullName>
    </alternativeName>
</protein>
<dbReference type="Proteomes" id="UP001143545">
    <property type="component" value="Unassembled WGS sequence"/>
</dbReference>
<evidence type="ECO:0000256" key="7">
    <source>
        <dbReference type="ARBA" id="ARBA00022741"/>
    </source>
</evidence>
<comment type="subcellular location">
    <subcellularLocation>
        <location evidence="1">Cytoplasm</location>
    </subcellularLocation>
</comment>
<evidence type="ECO:0000313" key="11">
    <source>
        <dbReference type="EMBL" id="GLB51979.1"/>
    </source>
</evidence>
<comment type="caution">
    <text evidence="11">The sequence shown here is derived from an EMBL/GenBank/DDBJ whole genome shotgun (WGS) entry which is preliminary data.</text>
</comment>
<keyword evidence="6" id="KW-0479">Metal-binding</keyword>
<reference evidence="11" key="1">
    <citation type="submission" date="2022-07" db="EMBL/GenBank/DDBJ databases">
        <title>Taxonomy of Novel Oxalotrophic and Methylotrophic Bacteria.</title>
        <authorList>
            <person name="Sahin N."/>
            <person name="Tani A."/>
        </authorList>
    </citation>
    <scope>NUCLEOTIDE SEQUENCE</scope>
    <source>
        <strain evidence="11">AM327</strain>
    </source>
</reference>
<evidence type="ECO:0000256" key="8">
    <source>
        <dbReference type="ARBA" id="ARBA00022840"/>
    </source>
</evidence>
<keyword evidence="12" id="KW-1185">Reference proteome</keyword>
<dbReference type="GO" id="GO:0002949">
    <property type="term" value="P:tRNA threonylcarbamoyladenosine modification"/>
    <property type="evidence" value="ECO:0007669"/>
    <property type="project" value="InterPro"/>
</dbReference>
<dbReference type="GO" id="GO:0005737">
    <property type="term" value="C:cytoplasm"/>
    <property type="evidence" value="ECO:0007669"/>
    <property type="project" value="UniProtKB-SubCell"/>
</dbReference>
<dbReference type="PANTHER" id="PTHR33540">
    <property type="entry name" value="TRNA THREONYLCARBAMOYLADENOSINE BIOSYNTHESIS PROTEIN TSAE"/>
    <property type="match status" value="1"/>
</dbReference>
<dbReference type="InterPro" id="IPR027417">
    <property type="entry name" value="P-loop_NTPase"/>
</dbReference>
<dbReference type="EMBL" id="BRVP01000005">
    <property type="protein sequence ID" value="GLB51979.1"/>
    <property type="molecule type" value="Genomic_DNA"/>
</dbReference>
<keyword evidence="9" id="KW-0460">Magnesium</keyword>
<keyword evidence="4" id="KW-0963">Cytoplasm</keyword>
<name>A0A9W6EU09_9FLAO</name>
<comment type="similarity">
    <text evidence="2">Belongs to the TsaE family.</text>
</comment>
<dbReference type="Pfam" id="PF02367">
    <property type="entry name" value="TsaE"/>
    <property type="match status" value="1"/>
</dbReference>
<dbReference type="NCBIfam" id="TIGR00150">
    <property type="entry name" value="T6A_YjeE"/>
    <property type="match status" value="1"/>
</dbReference>
<evidence type="ECO:0000256" key="10">
    <source>
        <dbReference type="ARBA" id="ARBA00032441"/>
    </source>
</evidence>
<evidence type="ECO:0000256" key="9">
    <source>
        <dbReference type="ARBA" id="ARBA00022842"/>
    </source>
</evidence>
<evidence type="ECO:0000256" key="2">
    <source>
        <dbReference type="ARBA" id="ARBA00007599"/>
    </source>
</evidence>
<sequence>MIITYNLSELRQTAEQILDYCTSKTLLFEGEMGSGKTTLIKEIINCLGISDTTSSPTYGFVNVYESANGTVVNHFDLYRLNVIDEAYDIGLEEYFYNDNYNLIEWPEVALDIIPDNGYTIIIEKISENIRKLIIEKK</sequence>
<keyword evidence="8" id="KW-0067">ATP-binding</keyword>
<evidence type="ECO:0000256" key="6">
    <source>
        <dbReference type="ARBA" id="ARBA00022723"/>
    </source>
</evidence>
<evidence type="ECO:0000256" key="3">
    <source>
        <dbReference type="ARBA" id="ARBA00019010"/>
    </source>
</evidence>
<dbReference type="GO" id="GO:0005524">
    <property type="term" value="F:ATP binding"/>
    <property type="evidence" value="ECO:0007669"/>
    <property type="project" value="UniProtKB-KW"/>
</dbReference>
<dbReference type="Gene3D" id="3.40.50.300">
    <property type="entry name" value="P-loop containing nucleotide triphosphate hydrolases"/>
    <property type="match status" value="1"/>
</dbReference>
<dbReference type="SUPFAM" id="SSF52540">
    <property type="entry name" value="P-loop containing nucleoside triphosphate hydrolases"/>
    <property type="match status" value="1"/>
</dbReference>
<gene>
    <name evidence="11" type="ORF">NBRC110019_10180</name>
</gene>
<dbReference type="AlphaFoldDB" id="A0A9W6EU09"/>